<dbReference type="KEGG" id="more:E1B28_002859"/>
<keyword evidence="2" id="KW-1185">Reference proteome</keyword>
<dbReference type="AlphaFoldDB" id="A0A9P7ULC3"/>
<sequence length="67" mass="7574">MARAMRKREQQLRHEWYCGNVGVVTWRDPDKAASNFKHTVTYTGSFVGHGLHGLLGGRTLIFVANET</sequence>
<reference evidence="1" key="1">
    <citation type="journal article" date="2021" name="Genome Biol. Evol.">
        <title>The assembled and annotated genome of the fairy-ring fungus Marasmius oreades.</title>
        <authorList>
            <person name="Hiltunen M."/>
            <person name="Ament-Velasquez S.L."/>
            <person name="Johannesson H."/>
        </authorList>
    </citation>
    <scope>NUCLEOTIDE SEQUENCE</scope>
    <source>
        <strain evidence="1">03SP1</strain>
    </source>
</reference>
<protein>
    <submittedName>
        <fullName evidence="1">Uncharacterized protein</fullName>
    </submittedName>
</protein>
<dbReference type="GeneID" id="66071935"/>
<organism evidence="1 2">
    <name type="scientific">Marasmius oreades</name>
    <name type="common">fairy-ring Marasmius</name>
    <dbReference type="NCBI Taxonomy" id="181124"/>
    <lineage>
        <taxon>Eukaryota</taxon>
        <taxon>Fungi</taxon>
        <taxon>Dikarya</taxon>
        <taxon>Basidiomycota</taxon>
        <taxon>Agaricomycotina</taxon>
        <taxon>Agaricomycetes</taxon>
        <taxon>Agaricomycetidae</taxon>
        <taxon>Agaricales</taxon>
        <taxon>Marasmiineae</taxon>
        <taxon>Marasmiaceae</taxon>
        <taxon>Marasmius</taxon>
    </lineage>
</organism>
<dbReference type="Proteomes" id="UP001049176">
    <property type="component" value="Chromosome 10"/>
</dbReference>
<dbReference type="RefSeq" id="XP_043003413.1">
    <property type="nucleotide sequence ID" value="XM_043159807.1"/>
</dbReference>
<gene>
    <name evidence="1" type="ORF">E1B28_002859</name>
</gene>
<dbReference type="EMBL" id="CM032190">
    <property type="protein sequence ID" value="KAG7086942.1"/>
    <property type="molecule type" value="Genomic_DNA"/>
</dbReference>
<accession>A0A9P7ULC3</accession>
<evidence type="ECO:0000313" key="1">
    <source>
        <dbReference type="EMBL" id="KAG7086942.1"/>
    </source>
</evidence>
<proteinExistence type="predicted"/>
<comment type="caution">
    <text evidence="1">The sequence shown here is derived from an EMBL/GenBank/DDBJ whole genome shotgun (WGS) entry which is preliminary data.</text>
</comment>
<evidence type="ECO:0000313" key="2">
    <source>
        <dbReference type="Proteomes" id="UP001049176"/>
    </source>
</evidence>
<name>A0A9P7ULC3_9AGAR</name>